<dbReference type="AlphaFoldDB" id="A0A7W5E5U0"/>
<reference evidence="2 3" key="1">
    <citation type="submission" date="2020-08" db="EMBL/GenBank/DDBJ databases">
        <title>Genomic Encyclopedia of Type Strains, Phase III (KMG-III): the genomes of soil and plant-associated and newly described type strains.</title>
        <authorList>
            <person name="Whitman W."/>
        </authorList>
    </citation>
    <scope>NUCLEOTIDE SEQUENCE [LARGE SCALE GENOMIC DNA]</scope>
    <source>
        <strain evidence="2 3">CECT 8075</strain>
    </source>
</reference>
<accession>A0A7W5E5U0</accession>
<sequence length="83" mass="9038">MYCRQLQVLQLPLNTSRTASVIGSSMGGRNGRGSRGGQSETAFDSSPIGSRQWSHRGRDLPIELMRALSPFWPQMAALGESVC</sequence>
<organism evidence="2 3">
    <name type="scientific">Aporhodopirellula rubra</name>
    <dbReference type="NCBI Taxonomy" id="980271"/>
    <lineage>
        <taxon>Bacteria</taxon>
        <taxon>Pseudomonadati</taxon>
        <taxon>Planctomycetota</taxon>
        <taxon>Planctomycetia</taxon>
        <taxon>Pirellulales</taxon>
        <taxon>Pirellulaceae</taxon>
        <taxon>Aporhodopirellula</taxon>
    </lineage>
</organism>
<dbReference type="Proteomes" id="UP000536179">
    <property type="component" value="Unassembled WGS sequence"/>
</dbReference>
<keyword evidence="3" id="KW-1185">Reference proteome</keyword>
<evidence type="ECO:0000313" key="3">
    <source>
        <dbReference type="Proteomes" id="UP000536179"/>
    </source>
</evidence>
<comment type="caution">
    <text evidence="2">The sequence shown here is derived from an EMBL/GenBank/DDBJ whole genome shotgun (WGS) entry which is preliminary data.</text>
</comment>
<proteinExistence type="predicted"/>
<evidence type="ECO:0000313" key="2">
    <source>
        <dbReference type="EMBL" id="MBB3210073.1"/>
    </source>
</evidence>
<gene>
    <name evidence="2" type="ORF">FHS27_005919</name>
</gene>
<name>A0A7W5E5U0_9BACT</name>
<dbReference type="EMBL" id="JACHXU010000031">
    <property type="protein sequence ID" value="MBB3210073.1"/>
    <property type="molecule type" value="Genomic_DNA"/>
</dbReference>
<protein>
    <submittedName>
        <fullName evidence="2">Uncharacterized protein</fullName>
    </submittedName>
</protein>
<feature type="compositionally biased region" description="Gly residues" evidence="1">
    <location>
        <begin position="25"/>
        <end position="36"/>
    </location>
</feature>
<feature type="region of interest" description="Disordered" evidence="1">
    <location>
        <begin position="20"/>
        <end position="54"/>
    </location>
</feature>
<evidence type="ECO:0000256" key="1">
    <source>
        <dbReference type="SAM" id="MobiDB-lite"/>
    </source>
</evidence>
<feature type="compositionally biased region" description="Polar residues" evidence="1">
    <location>
        <begin position="38"/>
        <end position="52"/>
    </location>
</feature>